<gene>
    <name evidence="1" type="ORF">PVAP13_3NG325446</name>
</gene>
<reference evidence="1" key="1">
    <citation type="submission" date="2020-05" db="EMBL/GenBank/DDBJ databases">
        <title>WGS assembly of Panicum virgatum.</title>
        <authorList>
            <person name="Lovell J.T."/>
            <person name="Jenkins J."/>
            <person name="Shu S."/>
            <person name="Juenger T.E."/>
            <person name="Schmutz J."/>
        </authorList>
    </citation>
    <scope>NUCLEOTIDE SEQUENCE</scope>
    <source>
        <strain evidence="1">AP13</strain>
    </source>
</reference>
<dbReference type="EMBL" id="CM029042">
    <property type="protein sequence ID" value="KAG2622063.1"/>
    <property type="molecule type" value="Genomic_DNA"/>
</dbReference>
<evidence type="ECO:0000313" key="2">
    <source>
        <dbReference type="Proteomes" id="UP000823388"/>
    </source>
</evidence>
<organism evidence="1 2">
    <name type="scientific">Panicum virgatum</name>
    <name type="common">Blackwell switchgrass</name>
    <dbReference type="NCBI Taxonomy" id="38727"/>
    <lineage>
        <taxon>Eukaryota</taxon>
        <taxon>Viridiplantae</taxon>
        <taxon>Streptophyta</taxon>
        <taxon>Embryophyta</taxon>
        <taxon>Tracheophyta</taxon>
        <taxon>Spermatophyta</taxon>
        <taxon>Magnoliopsida</taxon>
        <taxon>Liliopsida</taxon>
        <taxon>Poales</taxon>
        <taxon>Poaceae</taxon>
        <taxon>PACMAD clade</taxon>
        <taxon>Panicoideae</taxon>
        <taxon>Panicodae</taxon>
        <taxon>Paniceae</taxon>
        <taxon>Panicinae</taxon>
        <taxon>Panicum</taxon>
        <taxon>Panicum sect. Hiantes</taxon>
    </lineage>
</organism>
<accession>A0A8T0UMQ9</accession>
<dbReference type="Proteomes" id="UP000823388">
    <property type="component" value="Chromosome 3N"/>
</dbReference>
<sequence length="116" mass="12456">MQEQSNEVPLVSTDYTTDTLKGTIWFRVPQVDLNAGSIGPNTTMPQFATNAYGQPWTMAAPLIEDGFANATIPQLNMYGNSSVPGVSHIRGGYTSLLLGVDQAATLHAPAKKLNFD</sequence>
<name>A0A8T0UMQ9_PANVG</name>
<proteinExistence type="predicted"/>
<keyword evidence="2" id="KW-1185">Reference proteome</keyword>
<evidence type="ECO:0000313" key="1">
    <source>
        <dbReference type="EMBL" id="KAG2622063.1"/>
    </source>
</evidence>
<comment type="caution">
    <text evidence="1">The sequence shown here is derived from an EMBL/GenBank/DDBJ whole genome shotgun (WGS) entry which is preliminary data.</text>
</comment>
<protein>
    <submittedName>
        <fullName evidence="1">Uncharacterized protein</fullName>
    </submittedName>
</protein>
<dbReference type="AlphaFoldDB" id="A0A8T0UMQ9"/>